<evidence type="ECO:0000313" key="2">
    <source>
        <dbReference type="EMBL" id="KAE8686701.1"/>
    </source>
</evidence>
<dbReference type="PANTHER" id="PTHR31549:SF23">
    <property type="entry name" value="OS03G0591600 PROTEIN"/>
    <property type="match status" value="1"/>
</dbReference>
<keyword evidence="3" id="KW-1185">Reference proteome</keyword>
<keyword evidence="1" id="KW-0472">Membrane</keyword>
<gene>
    <name evidence="2" type="ORF">F3Y22_tig00111036pilonHSYRG00076</name>
</gene>
<dbReference type="EMBL" id="VEPZ02001212">
    <property type="protein sequence ID" value="KAE8686701.1"/>
    <property type="molecule type" value="Genomic_DNA"/>
</dbReference>
<sequence length="523" mass="60485">MSCPQARRSSDLVSNRDECRWVINIRSFLDEEEDDGDGEGTEVVASIHSVPKALISSNPEFYTPQMVAISPYHQWRPELYEMERYKLAAARRVRRQSRPSRVSFPTIVQHLQKLEPRIRACYDKYLDVDGETLAWMMAVNASFLLEFLRIQACREEMIIGPMMSKLVHDSILRDAVMLENQIPFFVLRKVLEIQYSSSEKADDITVSMLKEISGDLSPFKAMEINLKKIDVSRCHHVLDFLYQMIVPNLEQIPPEYSEQVVESEEQKEHLRTDEEESANQMKQLLIEFWTTLSKMTQFNKPFRFILNFPWQILSNIVKALEKEDDNSTVEEITIPSVSDLSKAGVRIVPTNGNISSIKFDVETVTLHLPITSIDDNTEVVLRNLVAYEASYVLGPLVFARYTELVNGIIDTEEDVRLLREKGVIRNRLKSDKEAADMWNGMSKSIRLTKVPLLDKVIEDVNKYHNGTWKVKLKNVLKHYVYGSWRFLTLLAAVVFLFLTTLDVFCSVYSCSRLYDIQTSEWQN</sequence>
<dbReference type="PANTHER" id="PTHR31549">
    <property type="entry name" value="PROTEIN, PUTATIVE (DUF247)-RELATED-RELATED"/>
    <property type="match status" value="1"/>
</dbReference>
<dbReference type="Pfam" id="PF03140">
    <property type="entry name" value="DUF247"/>
    <property type="match status" value="1"/>
</dbReference>
<dbReference type="OrthoDB" id="2356035at2759"/>
<keyword evidence="1" id="KW-1133">Transmembrane helix</keyword>
<accession>A0A6A2Z404</accession>
<reference evidence="2" key="1">
    <citation type="submission" date="2019-09" db="EMBL/GenBank/DDBJ databases">
        <title>Draft genome information of white flower Hibiscus syriacus.</title>
        <authorList>
            <person name="Kim Y.-M."/>
        </authorList>
    </citation>
    <scope>NUCLEOTIDE SEQUENCE [LARGE SCALE GENOMIC DNA]</scope>
    <source>
        <strain evidence="2">YM2019G1</strain>
    </source>
</reference>
<organism evidence="2 3">
    <name type="scientific">Hibiscus syriacus</name>
    <name type="common">Rose of Sharon</name>
    <dbReference type="NCBI Taxonomy" id="106335"/>
    <lineage>
        <taxon>Eukaryota</taxon>
        <taxon>Viridiplantae</taxon>
        <taxon>Streptophyta</taxon>
        <taxon>Embryophyta</taxon>
        <taxon>Tracheophyta</taxon>
        <taxon>Spermatophyta</taxon>
        <taxon>Magnoliopsida</taxon>
        <taxon>eudicotyledons</taxon>
        <taxon>Gunneridae</taxon>
        <taxon>Pentapetalae</taxon>
        <taxon>rosids</taxon>
        <taxon>malvids</taxon>
        <taxon>Malvales</taxon>
        <taxon>Malvaceae</taxon>
        <taxon>Malvoideae</taxon>
        <taxon>Hibiscus</taxon>
    </lineage>
</organism>
<evidence type="ECO:0000313" key="3">
    <source>
        <dbReference type="Proteomes" id="UP000436088"/>
    </source>
</evidence>
<evidence type="ECO:0000256" key="1">
    <source>
        <dbReference type="SAM" id="Phobius"/>
    </source>
</evidence>
<protein>
    <submittedName>
        <fullName evidence="2">Disease resistance protein RGA3-like</fullName>
    </submittedName>
</protein>
<name>A0A6A2Z404_HIBSY</name>
<proteinExistence type="predicted"/>
<dbReference type="AlphaFoldDB" id="A0A6A2Z404"/>
<keyword evidence="1" id="KW-0812">Transmembrane</keyword>
<feature type="transmembrane region" description="Helical" evidence="1">
    <location>
        <begin position="486"/>
        <end position="509"/>
    </location>
</feature>
<comment type="caution">
    <text evidence="2">The sequence shown here is derived from an EMBL/GenBank/DDBJ whole genome shotgun (WGS) entry which is preliminary data.</text>
</comment>
<dbReference type="Proteomes" id="UP000436088">
    <property type="component" value="Unassembled WGS sequence"/>
</dbReference>
<dbReference type="InterPro" id="IPR004158">
    <property type="entry name" value="DUF247_pln"/>
</dbReference>